<evidence type="ECO:0000313" key="3">
    <source>
        <dbReference type="EMBL" id="THH06270.1"/>
    </source>
</evidence>
<evidence type="ECO:0008006" key="5">
    <source>
        <dbReference type="Google" id="ProtNLM"/>
    </source>
</evidence>
<sequence>MLPRTLQAIRRAPVAFNLSVRAQPTWAALHTFTRTGTRTPPVQPVIHLKAVSELTPCCRPSALLLHARGVASSVSHRPGSQTPSHAAQNIKEEVSNTAGSVARGIAGANVTVDSVRPVDGSFLGITSAVASSVPKPALVLGLAGGLPYLGTSATVVYLAREAGLAAAGFSTGVDPGVAITILDQALSLQVTYGAVMLSFLGALHWGMEFAGFDGQKGYSRLLLGAAPVMFGWSTLALDPTFALIAQWIGFTALWWADLKATNAGWTPKWYSQYRFYLSILVGLCIIGSLAGTSYFGPVAGHGFETQSLKELRSERKKYSVENSGKVGGNMEAVETDSRGDTYVMLKKKPEGGEGKGEREKKNDSGEDREQKAE</sequence>
<gene>
    <name evidence="3" type="ORF">EW145_g4196</name>
</gene>
<proteinExistence type="predicted"/>
<feature type="transmembrane region" description="Helical" evidence="2">
    <location>
        <begin position="190"/>
        <end position="210"/>
    </location>
</feature>
<keyword evidence="2" id="KW-1133">Transmembrane helix</keyword>
<dbReference type="PANTHER" id="PTHR15887">
    <property type="entry name" value="TRANSMEMBRANE PROTEIN 69"/>
    <property type="match status" value="1"/>
</dbReference>
<feature type="transmembrane region" description="Helical" evidence="2">
    <location>
        <begin position="275"/>
        <end position="296"/>
    </location>
</feature>
<dbReference type="InterPro" id="IPR021836">
    <property type="entry name" value="DUF3429"/>
</dbReference>
<keyword evidence="2" id="KW-0812">Transmembrane</keyword>
<keyword evidence="2" id="KW-0472">Membrane</keyword>
<reference evidence="3 4" key="1">
    <citation type="submission" date="2019-02" db="EMBL/GenBank/DDBJ databases">
        <title>Genome sequencing of the rare red list fungi Phellinidium pouzarii.</title>
        <authorList>
            <person name="Buettner E."/>
            <person name="Kellner H."/>
        </authorList>
    </citation>
    <scope>NUCLEOTIDE SEQUENCE [LARGE SCALE GENOMIC DNA]</scope>
    <source>
        <strain evidence="3 4">DSM 108285</strain>
    </source>
</reference>
<dbReference type="PANTHER" id="PTHR15887:SF1">
    <property type="entry name" value="TRANSMEMBRANE PROTEIN 69"/>
    <property type="match status" value="1"/>
</dbReference>
<organism evidence="3 4">
    <name type="scientific">Phellinidium pouzarii</name>
    <dbReference type="NCBI Taxonomy" id="167371"/>
    <lineage>
        <taxon>Eukaryota</taxon>
        <taxon>Fungi</taxon>
        <taxon>Dikarya</taxon>
        <taxon>Basidiomycota</taxon>
        <taxon>Agaricomycotina</taxon>
        <taxon>Agaricomycetes</taxon>
        <taxon>Hymenochaetales</taxon>
        <taxon>Hymenochaetaceae</taxon>
        <taxon>Phellinidium</taxon>
    </lineage>
</organism>
<accession>A0A4S4L9G4</accession>
<dbReference type="AlphaFoldDB" id="A0A4S4L9G4"/>
<feature type="transmembrane region" description="Helical" evidence="2">
    <location>
        <begin position="222"/>
        <end position="255"/>
    </location>
</feature>
<dbReference type="OrthoDB" id="194289at2759"/>
<evidence type="ECO:0000256" key="1">
    <source>
        <dbReference type="SAM" id="MobiDB-lite"/>
    </source>
</evidence>
<evidence type="ECO:0000313" key="4">
    <source>
        <dbReference type="Proteomes" id="UP000308199"/>
    </source>
</evidence>
<feature type="compositionally biased region" description="Basic and acidic residues" evidence="1">
    <location>
        <begin position="347"/>
        <end position="373"/>
    </location>
</feature>
<keyword evidence="4" id="KW-1185">Reference proteome</keyword>
<comment type="caution">
    <text evidence="3">The sequence shown here is derived from an EMBL/GenBank/DDBJ whole genome shotgun (WGS) entry which is preliminary data.</text>
</comment>
<protein>
    <recommendedName>
        <fullName evidence="5">Mnn4-regulates the mannosylphosphorylation</fullName>
    </recommendedName>
</protein>
<feature type="region of interest" description="Disordered" evidence="1">
    <location>
        <begin position="321"/>
        <end position="373"/>
    </location>
</feature>
<dbReference type="Pfam" id="PF11911">
    <property type="entry name" value="DUF3429"/>
    <property type="match status" value="1"/>
</dbReference>
<dbReference type="EMBL" id="SGPK01000205">
    <property type="protein sequence ID" value="THH06270.1"/>
    <property type="molecule type" value="Genomic_DNA"/>
</dbReference>
<dbReference type="Proteomes" id="UP000308199">
    <property type="component" value="Unassembled WGS sequence"/>
</dbReference>
<evidence type="ECO:0000256" key="2">
    <source>
        <dbReference type="SAM" id="Phobius"/>
    </source>
</evidence>
<name>A0A4S4L9G4_9AGAM</name>